<comment type="caution">
    <text evidence="1">The sequence shown here is derived from an EMBL/GenBank/DDBJ whole genome shotgun (WGS) entry which is preliminary data.</text>
</comment>
<evidence type="ECO:0008006" key="3">
    <source>
        <dbReference type="Google" id="ProtNLM"/>
    </source>
</evidence>
<name>A0ABM8L2K7_9BURK</name>
<proteinExistence type="predicted"/>
<accession>A0ABM8L2K7</accession>
<dbReference type="RefSeq" id="WP_156487196.1">
    <property type="nucleotide sequence ID" value="NZ_CADIJS010000004.1"/>
</dbReference>
<reference evidence="1 2" key="1">
    <citation type="submission" date="2020-04" db="EMBL/GenBank/DDBJ databases">
        <authorList>
            <person name="De Canck E."/>
        </authorList>
    </citation>
    <scope>NUCLEOTIDE SEQUENCE [LARGE SCALE GENOMIC DNA]</scope>
    <source>
        <strain evidence="1 2">LMG 1873</strain>
    </source>
</reference>
<dbReference type="EMBL" id="CADIJS010000004">
    <property type="protein sequence ID" value="CAB3728244.1"/>
    <property type="molecule type" value="Genomic_DNA"/>
</dbReference>
<dbReference type="Proteomes" id="UP000494116">
    <property type="component" value="Unassembled WGS sequence"/>
</dbReference>
<evidence type="ECO:0000313" key="1">
    <source>
        <dbReference type="EMBL" id="CAB3728244.1"/>
    </source>
</evidence>
<sequence length="57" mass="6855">MNERSGARAEVIERQLEYKERNMVRRAYNHAEYLDGRRQLMQWWSDYLDSCASDAGK</sequence>
<evidence type="ECO:0000313" key="2">
    <source>
        <dbReference type="Proteomes" id="UP000494116"/>
    </source>
</evidence>
<gene>
    <name evidence="1" type="ORF">LMG1873_04565</name>
</gene>
<protein>
    <recommendedName>
        <fullName evidence="3">Prophage integrase IntA</fullName>
    </recommendedName>
</protein>
<organism evidence="1 2">
    <name type="scientific">Achromobacter piechaudii</name>
    <dbReference type="NCBI Taxonomy" id="72556"/>
    <lineage>
        <taxon>Bacteria</taxon>
        <taxon>Pseudomonadati</taxon>
        <taxon>Pseudomonadota</taxon>
        <taxon>Betaproteobacteria</taxon>
        <taxon>Burkholderiales</taxon>
        <taxon>Alcaligenaceae</taxon>
        <taxon>Achromobacter</taxon>
    </lineage>
</organism>
<keyword evidence="2" id="KW-1185">Reference proteome</keyword>